<keyword evidence="3" id="KW-1185">Reference proteome</keyword>
<feature type="compositionally biased region" description="Basic and acidic residues" evidence="1">
    <location>
        <begin position="9"/>
        <end position="26"/>
    </location>
</feature>
<feature type="region of interest" description="Disordered" evidence="1">
    <location>
        <begin position="1"/>
        <end position="41"/>
    </location>
</feature>
<reference evidence="2 3" key="1">
    <citation type="submission" date="2022-05" db="EMBL/GenBank/DDBJ databases">
        <authorList>
            <consortium name="Genoscope - CEA"/>
            <person name="William W."/>
        </authorList>
    </citation>
    <scope>NUCLEOTIDE SEQUENCE [LARGE SCALE GENOMIC DNA]</scope>
</reference>
<evidence type="ECO:0000313" key="3">
    <source>
        <dbReference type="Proteomes" id="UP001159427"/>
    </source>
</evidence>
<sequence>MLWLSGDAVGKRKNAEEMSEKEKLDVEVQSAGLQYCDPPTP</sequence>
<evidence type="ECO:0000313" key="2">
    <source>
        <dbReference type="EMBL" id="CAH3014576.1"/>
    </source>
</evidence>
<comment type="caution">
    <text evidence="2">The sequence shown here is derived from an EMBL/GenBank/DDBJ whole genome shotgun (WGS) entry which is preliminary data.</text>
</comment>
<proteinExistence type="predicted"/>
<evidence type="ECO:0000256" key="1">
    <source>
        <dbReference type="SAM" id="MobiDB-lite"/>
    </source>
</evidence>
<accession>A0ABN8LG04</accession>
<name>A0ABN8LG04_9CNID</name>
<dbReference type="Proteomes" id="UP001159427">
    <property type="component" value="Unassembled WGS sequence"/>
</dbReference>
<protein>
    <submittedName>
        <fullName evidence="2">Uncharacterized protein</fullName>
    </submittedName>
</protein>
<organism evidence="2 3">
    <name type="scientific">Porites evermanni</name>
    <dbReference type="NCBI Taxonomy" id="104178"/>
    <lineage>
        <taxon>Eukaryota</taxon>
        <taxon>Metazoa</taxon>
        <taxon>Cnidaria</taxon>
        <taxon>Anthozoa</taxon>
        <taxon>Hexacorallia</taxon>
        <taxon>Scleractinia</taxon>
        <taxon>Fungiina</taxon>
        <taxon>Poritidae</taxon>
        <taxon>Porites</taxon>
    </lineage>
</organism>
<gene>
    <name evidence="2" type="ORF">PEVE_00001789</name>
</gene>
<dbReference type="EMBL" id="CALNXI010000011">
    <property type="protein sequence ID" value="CAH3014576.1"/>
    <property type="molecule type" value="Genomic_DNA"/>
</dbReference>